<name>A0A3N4L2E4_9PEZI</name>
<dbReference type="AlphaFoldDB" id="A0A3N4L2E4"/>
<feature type="compositionally biased region" description="Acidic residues" evidence="1">
    <location>
        <begin position="377"/>
        <end position="386"/>
    </location>
</feature>
<proteinExistence type="predicted"/>
<evidence type="ECO:0000256" key="1">
    <source>
        <dbReference type="SAM" id="MobiDB-lite"/>
    </source>
</evidence>
<sequence>MAAVQTLLRRTLGVRNSPQLLSTQLSSPLRTFTTTRSAQRDTRSVPKFPKTSNEELDELLRDLRENYFIPAHLPKEYLRLATRPKNHDRLLSDPVSIMLDDEPYTLTPKPERPGTPVSMFKKALDLMSEKSDYATIPELIRGYYQANGALSSTFLHRMVRHLIRVGRVEVLMDIARSADKTDFRFQRRLARDFMMALRERHMKSQKAGIMKGLRDGTVLLDIVGKRELTLEPESETRYCDDPIVLGGLLWMRSDAALQFKTVEWLKEHTNEIALRLKAAWKQVDFEPSLVEYEDRRSATQMKMSYYNAMQMIKGYNVVLEALLQAKSVLAGSELSPWLEAESERLAVLVTRLSTYLKKHRPLLFSRPEGKKKKGVEEEVEEGKEAL</sequence>
<feature type="region of interest" description="Disordered" evidence="1">
    <location>
        <begin position="367"/>
        <end position="386"/>
    </location>
</feature>
<dbReference type="OrthoDB" id="5405126at2759"/>
<evidence type="ECO:0000313" key="2">
    <source>
        <dbReference type="EMBL" id="RPB16996.1"/>
    </source>
</evidence>
<dbReference type="Proteomes" id="UP000277580">
    <property type="component" value="Unassembled WGS sequence"/>
</dbReference>
<keyword evidence="3" id="KW-1185">Reference proteome</keyword>
<organism evidence="2 3">
    <name type="scientific">Morchella conica CCBAS932</name>
    <dbReference type="NCBI Taxonomy" id="1392247"/>
    <lineage>
        <taxon>Eukaryota</taxon>
        <taxon>Fungi</taxon>
        <taxon>Dikarya</taxon>
        <taxon>Ascomycota</taxon>
        <taxon>Pezizomycotina</taxon>
        <taxon>Pezizomycetes</taxon>
        <taxon>Pezizales</taxon>
        <taxon>Morchellaceae</taxon>
        <taxon>Morchella</taxon>
    </lineage>
</organism>
<protein>
    <submittedName>
        <fullName evidence="2">Uncharacterized protein</fullName>
    </submittedName>
</protein>
<evidence type="ECO:0000313" key="3">
    <source>
        <dbReference type="Proteomes" id="UP000277580"/>
    </source>
</evidence>
<dbReference type="InParanoid" id="A0A3N4L2E4"/>
<gene>
    <name evidence="2" type="ORF">P167DRAFT_561940</name>
</gene>
<feature type="region of interest" description="Disordered" evidence="1">
    <location>
        <begin position="27"/>
        <end position="49"/>
    </location>
</feature>
<accession>A0A3N4L2E4</accession>
<reference evidence="2 3" key="1">
    <citation type="journal article" date="2018" name="Nat. Ecol. Evol.">
        <title>Pezizomycetes genomes reveal the molecular basis of ectomycorrhizal truffle lifestyle.</title>
        <authorList>
            <person name="Murat C."/>
            <person name="Payen T."/>
            <person name="Noel B."/>
            <person name="Kuo A."/>
            <person name="Morin E."/>
            <person name="Chen J."/>
            <person name="Kohler A."/>
            <person name="Krizsan K."/>
            <person name="Balestrini R."/>
            <person name="Da Silva C."/>
            <person name="Montanini B."/>
            <person name="Hainaut M."/>
            <person name="Levati E."/>
            <person name="Barry K.W."/>
            <person name="Belfiori B."/>
            <person name="Cichocki N."/>
            <person name="Clum A."/>
            <person name="Dockter R.B."/>
            <person name="Fauchery L."/>
            <person name="Guy J."/>
            <person name="Iotti M."/>
            <person name="Le Tacon F."/>
            <person name="Lindquist E.A."/>
            <person name="Lipzen A."/>
            <person name="Malagnac F."/>
            <person name="Mello A."/>
            <person name="Molinier V."/>
            <person name="Miyauchi S."/>
            <person name="Poulain J."/>
            <person name="Riccioni C."/>
            <person name="Rubini A."/>
            <person name="Sitrit Y."/>
            <person name="Splivallo R."/>
            <person name="Traeger S."/>
            <person name="Wang M."/>
            <person name="Zifcakova L."/>
            <person name="Wipf D."/>
            <person name="Zambonelli A."/>
            <person name="Paolocci F."/>
            <person name="Nowrousian M."/>
            <person name="Ottonello S."/>
            <person name="Baldrian P."/>
            <person name="Spatafora J.W."/>
            <person name="Henrissat B."/>
            <person name="Nagy L.G."/>
            <person name="Aury J.M."/>
            <person name="Wincker P."/>
            <person name="Grigoriev I.V."/>
            <person name="Bonfante P."/>
            <person name="Martin F.M."/>
        </authorList>
    </citation>
    <scope>NUCLEOTIDE SEQUENCE [LARGE SCALE GENOMIC DNA]</scope>
    <source>
        <strain evidence="2 3">CCBAS932</strain>
    </source>
</reference>
<dbReference type="EMBL" id="ML119107">
    <property type="protein sequence ID" value="RPB16996.1"/>
    <property type="molecule type" value="Genomic_DNA"/>
</dbReference>
<dbReference type="STRING" id="1392247.A0A3N4L2E4"/>